<dbReference type="AlphaFoldDB" id="A0A432WTH8"/>
<dbReference type="RefSeq" id="WP_126758246.1">
    <property type="nucleotide sequence ID" value="NZ_PIPQ01000015.1"/>
</dbReference>
<dbReference type="OrthoDB" id="5477453at2"/>
<dbReference type="Pfam" id="PF12262">
    <property type="entry name" value="Lipase_bact_N"/>
    <property type="match status" value="1"/>
</dbReference>
<feature type="chain" id="PRO_5019515908" evidence="1">
    <location>
        <begin position="22"/>
        <end position="810"/>
    </location>
</feature>
<gene>
    <name evidence="3" type="ORF">CWE15_11625</name>
</gene>
<evidence type="ECO:0000313" key="4">
    <source>
        <dbReference type="Proteomes" id="UP000286976"/>
    </source>
</evidence>
<comment type="caution">
    <text evidence="3">The sequence shown here is derived from an EMBL/GenBank/DDBJ whole genome shotgun (WGS) entry which is preliminary data.</text>
</comment>
<evidence type="ECO:0000313" key="3">
    <source>
        <dbReference type="EMBL" id="RUO37081.1"/>
    </source>
</evidence>
<accession>A0A432WTH8</accession>
<keyword evidence="4" id="KW-1185">Reference proteome</keyword>
<reference evidence="3 4" key="1">
    <citation type="journal article" date="2011" name="Front. Microbiol.">
        <title>Genomic signatures of strain selection and enhancement in Bacillus atrophaeus var. globigii, a historical biowarfare simulant.</title>
        <authorList>
            <person name="Gibbons H.S."/>
            <person name="Broomall S.M."/>
            <person name="McNew L.A."/>
            <person name="Daligault H."/>
            <person name="Chapman C."/>
            <person name="Bruce D."/>
            <person name="Karavis M."/>
            <person name="Krepps M."/>
            <person name="McGregor P.A."/>
            <person name="Hong C."/>
            <person name="Park K.H."/>
            <person name="Akmal A."/>
            <person name="Feldman A."/>
            <person name="Lin J.S."/>
            <person name="Chang W.E."/>
            <person name="Higgs B.W."/>
            <person name="Demirev P."/>
            <person name="Lindquist J."/>
            <person name="Liem A."/>
            <person name="Fochler E."/>
            <person name="Read T.D."/>
            <person name="Tapia R."/>
            <person name="Johnson S."/>
            <person name="Bishop-Lilly K.A."/>
            <person name="Detter C."/>
            <person name="Han C."/>
            <person name="Sozhamannan S."/>
            <person name="Rosenzweig C.N."/>
            <person name="Skowronski E.W."/>
        </authorList>
    </citation>
    <scope>NUCLEOTIDE SEQUENCE [LARGE SCALE GENOMIC DNA]</scope>
    <source>
        <strain evidence="3 4">AIT1</strain>
    </source>
</reference>
<dbReference type="NCBIfam" id="TIGR03502">
    <property type="entry name" value="lipase_Pla1_cef"/>
    <property type="match status" value="1"/>
</dbReference>
<dbReference type="GO" id="GO:0016787">
    <property type="term" value="F:hydrolase activity"/>
    <property type="evidence" value="ECO:0007669"/>
    <property type="project" value="UniProtKB-KW"/>
</dbReference>
<name>A0A432WTH8_9GAMM</name>
<dbReference type="InterPro" id="IPR029058">
    <property type="entry name" value="AB_hydrolase_fold"/>
</dbReference>
<dbReference type="PROSITE" id="PS51257">
    <property type="entry name" value="PROKAR_LIPOPROTEIN"/>
    <property type="match status" value="1"/>
</dbReference>
<keyword evidence="1" id="KW-0732">Signal</keyword>
<dbReference type="EMBL" id="PIPQ01000015">
    <property type="protein sequence ID" value="RUO37081.1"/>
    <property type="molecule type" value="Genomic_DNA"/>
</dbReference>
<keyword evidence="3" id="KW-0378">Hydrolase</keyword>
<organism evidence="3 4">
    <name type="scientific">Aliidiomarina taiwanensis</name>
    <dbReference type="NCBI Taxonomy" id="946228"/>
    <lineage>
        <taxon>Bacteria</taxon>
        <taxon>Pseudomonadati</taxon>
        <taxon>Pseudomonadota</taxon>
        <taxon>Gammaproteobacteria</taxon>
        <taxon>Alteromonadales</taxon>
        <taxon>Idiomarinaceae</taxon>
        <taxon>Aliidiomarina</taxon>
    </lineage>
</organism>
<dbReference type="Gene3D" id="3.40.50.1820">
    <property type="entry name" value="alpha/beta hydrolase"/>
    <property type="match status" value="1"/>
</dbReference>
<protein>
    <submittedName>
        <fullName evidence="3">Alpha/beta hydrolase</fullName>
    </submittedName>
</protein>
<dbReference type="InterPro" id="IPR020009">
    <property type="entry name" value="VolA/Pla-1/cef"/>
</dbReference>
<sequence>MKKLFLSLAVTSALGLTGCLADGEKAPISNEEVNIAATRVVFDPGMGKLTIPTDILLGGTTDGTLNIPVANQDNYADPQAAMAALDGWSTAMPFEFEFDGSFDENGNAIGIDGASVTAPGSIRIHEAVMGADMRVEACGAVPAGAVCTITDELTYGEDFAVQWVNNKARVIPLRPFKPNTGYVVSITDKVVDELGRSVQPSTTYYTLSKPLATDPIGGATEQALQGIINSQRGALAAAGVDVDTVIHSNSFTTQSVGEVLGVVKQMMLQPSLAPQLQAQPLGVTAADLLGLAPGTPNHAVASAAMVYAGQVNLPYFSPVPTQDSPEAPLSGRWQATAVSPASIKIALESGAVTVEELGAILVQLGMDPNEVLADPRKLAGAIPYEMAPTALYNPEYNPMDVESVRGLDQGRHLTKFNPIPRPQNLPQVPLMMSVPDVDTVNAVRAQQGADPIAEPAGGWPVVIFQHGITGSKEQFLAIAGTLAVFGHATVAIDLPLHGDRGFPGGINATSGMGSPTNFLNLASLLTARDNLRQAVSDLLGLRLSLSNGAANFGGANINGNNVKFVGHSLGAMTGHNFVAMANTPMEGDAAAANPLYTVQAAALGMPGAGIAPFLIESGSFGPLVGGMLAFQQIAPFAEYALEEATNSGIVPGSDAFMANLGKYYETFFNGIASPAVVAARDSLLSQFQLAAQTVVDSGDPLNFIGKMNATETPLFLIEALGDTTIPNSTAHPLSGTEPMIALLGLENLTTLTTSQDGEPVTGAARYIEGGHGGLLLPTDPATTQNQQQAIGTWFDSNLLMLPINPALVPQ</sequence>
<evidence type="ECO:0000259" key="2">
    <source>
        <dbReference type="Pfam" id="PF12262"/>
    </source>
</evidence>
<dbReference type="Proteomes" id="UP000286976">
    <property type="component" value="Unassembled WGS sequence"/>
</dbReference>
<dbReference type="SUPFAM" id="SSF53474">
    <property type="entry name" value="alpha/beta-Hydrolases"/>
    <property type="match status" value="1"/>
</dbReference>
<dbReference type="InterPro" id="IPR025920">
    <property type="entry name" value="Lipase_bact_N"/>
</dbReference>
<feature type="signal peptide" evidence="1">
    <location>
        <begin position="1"/>
        <end position="21"/>
    </location>
</feature>
<evidence type="ECO:0000256" key="1">
    <source>
        <dbReference type="SAM" id="SignalP"/>
    </source>
</evidence>
<feature type="domain" description="Bacterial virulence factor lipase N-terminal" evidence="2">
    <location>
        <begin position="56"/>
        <end position="261"/>
    </location>
</feature>
<proteinExistence type="predicted"/>